<dbReference type="InterPro" id="IPR004146">
    <property type="entry name" value="DC1"/>
</dbReference>
<name>A0AAF0XUB6_DAUCS</name>
<dbReference type="EMBL" id="CP093350">
    <property type="protein sequence ID" value="WOH13289.1"/>
    <property type="molecule type" value="Genomic_DNA"/>
</dbReference>
<proteinExistence type="predicted"/>
<dbReference type="SMART" id="SM00249">
    <property type="entry name" value="PHD"/>
    <property type="match status" value="3"/>
</dbReference>
<feature type="domain" description="Zinc finger PHD-type" evidence="5">
    <location>
        <begin position="530"/>
        <end position="599"/>
    </location>
</feature>
<accession>A0AAF0XUB6</accession>
<dbReference type="PANTHER" id="PTHR32410">
    <property type="entry name" value="CYSTEINE/HISTIDINE-RICH C1 DOMAIN FAMILY PROTEIN"/>
    <property type="match status" value="1"/>
</dbReference>
<evidence type="ECO:0000256" key="1">
    <source>
        <dbReference type="ARBA" id="ARBA00022723"/>
    </source>
</evidence>
<evidence type="ECO:0000259" key="5">
    <source>
        <dbReference type="SMART" id="SM00249"/>
    </source>
</evidence>
<dbReference type="InterPro" id="IPR053192">
    <property type="entry name" value="Vacuole_Formation_Reg"/>
</dbReference>
<evidence type="ECO:0000256" key="3">
    <source>
        <dbReference type="ARBA" id="ARBA00022771"/>
    </source>
</evidence>
<keyword evidence="4" id="KW-0862">Zinc</keyword>
<protein>
    <recommendedName>
        <fullName evidence="5">Zinc finger PHD-type domain-containing protein</fullName>
    </recommendedName>
</protein>
<organism evidence="6 7">
    <name type="scientific">Daucus carota subsp. sativus</name>
    <name type="common">Carrot</name>
    <dbReference type="NCBI Taxonomy" id="79200"/>
    <lineage>
        <taxon>Eukaryota</taxon>
        <taxon>Viridiplantae</taxon>
        <taxon>Streptophyta</taxon>
        <taxon>Embryophyta</taxon>
        <taxon>Tracheophyta</taxon>
        <taxon>Spermatophyta</taxon>
        <taxon>Magnoliopsida</taxon>
        <taxon>eudicotyledons</taxon>
        <taxon>Gunneridae</taxon>
        <taxon>Pentapetalae</taxon>
        <taxon>asterids</taxon>
        <taxon>campanulids</taxon>
        <taxon>Apiales</taxon>
        <taxon>Apiaceae</taxon>
        <taxon>Apioideae</taxon>
        <taxon>Scandiceae</taxon>
        <taxon>Daucinae</taxon>
        <taxon>Daucus</taxon>
        <taxon>Daucus sect. Daucus</taxon>
    </lineage>
</organism>
<feature type="domain" description="Zinc finger PHD-type" evidence="5">
    <location>
        <begin position="174"/>
        <end position="238"/>
    </location>
</feature>
<keyword evidence="3" id="KW-0863">Zinc-finger</keyword>
<evidence type="ECO:0000256" key="2">
    <source>
        <dbReference type="ARBA" id="ARBA00022737"/>
    </source>
</evidence>
<feature type="domain" description="Zinc finger PHD-type" evidence="5">
    <location>
        <begin position="346"/>
        <end position="410"/>
    </location>
</feature>
<keyword evidence="7" id="KW-1185">Reference proteome</keyword>
<dbReference type="PANTHER" id="PTHR32410:SF216">
    <property type="entry name" value="PHORBOL-ESTER_DAG-TYPE DOMAIN-CONTAINING PROTEIN"/>
    <property type="match status" value="1"/>
</dbReference>
<reference evidence="6" key="2">
    <citation type="submission" date="2022-03" db="EMBL/GenBank/DDBJ databases">
        <title>Draft title - Genomic analysis of global carrot germplasm unveils the trajectory of domestication and the origin of high carotenoid orange carrot.</title>
        <authorList>
            <person name="Iorizzo M."/>
            <person name="Ellison S."/>
            <person name="Senalik D."/>
            <person name="Macko-Podgorni A."/>
            <person name="Grzebelus D."/>
            <person name="Bostan H."/>
            <person name="Rolling W."/>
            <person name="Curaba J."/>
            <person name="Simon P."/>
        </authorList>
    </citation>
    <scope>NUCLEOTIDE SEQUENCE</scope>
    <source>
        <tissue evidence="6">Leaf</tissue>
    </source>
</reference>
<reference evidence="6" key="1">
    <citation type="journal article" date="2016" name="Nat. Genet.">
        <title>A high-quality carrot genome assembly provides new insights into carotenoid accumulation and asterid genome evolution.</title>
        <authorList>
            <person name="Iorizzo M."/>
            <person name="Ellison S."/>
            <person name="Senalik D."/>
            <person name="Zeng P."/>
            <person name="Satapoomin P."/>
            <person name="Huang J."/>
            <person name="Bowman M."/>
            <person name="Iovene M."/>
            <person name="Sanseverino W."/>
            <person name="Cavagnaro P."/>
            <person name="Yildiz M."/>
            <person name="Macko-Podgorni A."/>
            <person name="Moranska E."/>
            <person name="Grzebelus E."/>
            <person name="Grzebelus D."/>
            <person name="Ashrafi H."/>
            <person name="Zheng Z."/>
            <person name="Cheng S."/>
            <person name="Spooner D."/>
            <person name="Van Deynze A."/>
            <person name="Simon P."/>
        </authorList>
    </citation>
    <scope>NUCLEOTIDE SEQUENCE</scope>
    <source>
        <tissue evidence="6">Leaf</tissue>
    </source>
</reference>
<dbReference type="SUPFAM" id="SSF57889">
    <property type="entry name" value="Cysteine-rich domain"/>
    <property type="match status" value="5"/>
</dbReference>
<dbReference type="Pfam" id="PF03107">
    <property type="entry name" value="C1_2"/>
    <property type="match status" value="4"/>
</dbReference>
<keyword evidence="2" id="KW-0677">Repeat</keyword>
<dbReference type="InterPro" id="IPR001965">
    <property type="entry name" value="Znf_PHD"/>
</dbReference>
<evidence type="ECO:0000256" key="4">
    <source>
        <dbReference type="ARBA" id="ARBA00022833"/>
    </source>
</evidence>
<evidence type="ECO:0000313" key="6">
    <source>
        <dbReference type="EMBL" id="WOH13289.1"/>
    </source>
</evidence>
<dbReference type="Proteomes" id="UP000077755">
    <property type="component" value="Chromosome 8"/>
</dbReference>
<dbReference type="AlphaFoldDB" id="A0AAF0XUB6"/>
<keyword evidence="1" id="KW-0479">Metal-binding</keyword>
<evidence type="ECO:0000313" key="7">
    <source>
        <dbReference type="Proteomes" id="UP000077755"/>
    </source>
</evidence>
<gene>
    <name evidence="6" type="ORF">DCAR_0832798</name>
</gene>
<dbReference type="InterPro" id="IPR046349">
    <property type="entry name" value="C1-like_sf"/>
</dbReference>
<sequence length="625" mass="72371">MENSDSNSSCSDSVSSCSDSVTIYPYCEQQIHRHELILNEDYHAHEGKQCFGCGLVLHSSSAVYRCIDFSSSDVDEAHEGCAQFFIHKSCAHLPDRIKHPSHKHKMDRDNWPREEKGSCSLCGIKVKGISYLCYLCKENYRLCLFCVIPLNKINIDTPYHSHKLTLSTRLATFQCDACREVDTDFSYMCYTCPFYIHLACSNLPNLLETKIHPKHPLRLAYSLPEIHRKFLQHCTICRTQLFHSHWLYYCPNCRFFAHIKCAISAHISRLDFLFYKDDDDDNLVHLPLPDHESLLQQCIKKKIIYWLQDAPVTPPVEINHWSHDQHRMLLMHRSGSIIADDKGLLICNLCTKSISTVDDTDDVFYECSECDFILHRYCALFPKEMQHDLEGKLVGIQPSVHEIWSCSLCKGFRNGAQMQTTYVHCTECGTTIAVKLDIECALLPKQIKHEVHHHILTQYRDCFSHKCLACNKPTREGDALFKCLKDDMAVFTIHVNCVLKPHRLTHRWDPHPLDLIFSPAEVEDHPHEFQCEFCSEEIDTNCWFYHCSVCDLSFHLGECLDLSPYSRVKFGATNIKIQDHHHGLTFVLNKRRQPCQRCHKDTYGKPVLECKPCRFTQHAQPDLCS</sequence>
<dbReference type="GO" id="GO:0008270">
    <property type="term" value="F:zinc ion binding"/>
    <property type="evidence" value="ECO:0007669"/>
    <property type="project" value="UniProtKB-KW"/>
</dbReference>